<evidence type="ECO:0000256" key="3">
    <source>
        <dbReference type="ARBA" id="ARBA00022964"/>
    </source>
</evidence>
<keyword evidence="2" id="KW-0479">Metal-binding</keyword>
<comment type="cofactor">
    <cofactor evidence="1">
        <name>L-ascorbate</name>
        <dbReference type="ChEBI" id="CHEBI:38290"/>
    </cofactor>
</comment>
<comment type="caution">
    <text evidence="8">The sequence shown here is derived from an EMBL/GenBank/DDBJ whole genome shotgun (WGS) entry which is preliminary data.</text>
</comment>
<dbReference type="PANTHER" id="PTHR10869:SF236">
    <property type="entry name" value="PROLYL 4-HYDROXYLASE ALPHA SUBUNIT DOMAIN-CONTAINING PROTEIN"/>
    <property type="match status" value="1"/>
</dbReference>
<dbReference type="OrthoDB" id="69177at2759"/>
<gene>
    <name evidence="8" type="ORF">FVE85_5588</name>
</gene>
<dbReference type="InterPro" id="IPR044862">
    <property type="entry name" value="Pro_4_hyd_alph_FE2OG_OXY"/>
</dbReference>
<dbReference type="PANTHER" id="PTHR10869">
    <property type="entry name" value="PROLYL 4-HYDROXYLASE ALPHA SUBUNIT"/>
    <property type="match status" value="1"/>
</dbReference>
<dbReference type="GO" id="GO:0031418">
    <property type="term" value="F:L-ascorbic acid binding"/>
    <property type="evidence" value="ECO:0007669"/>
    <property type="project" value="InterPro"/>
</dbReference>
<dbReference type="EMBL" id="VRMN01000001">
    <property type="protein sequence ID" value="KAA8498003.1"/>
    <property type="molecule type" value="Genomic_DNA"/>
</dbReference>
<dbReference type="AlphaFoldDB" id="A0A5J4Z555"/>
<keyword evidence="5" id="KW-0408">Iron</keyword>
<feature type="compositionally biased region" description="Basic and acidic residues" evidence="6">
    <location>
        <begin position="1"/>
        <end position="30"/>
    </location>
</feature>
<keyword evidence="4" id="KW-0560">Oxidoreductase</keyword>
<dbReference type="InterPro" id="IPR045054">
    <property type="entry name" value="P4HA-like"/>
</dbReference>
<dbReference type="Proteomes" id="UP000324585">
    <property type="component" value="Unassembled WGS sequence"/>
</dbReference>
<evidence type="ECO:0000256" key="5">
    <source>
        <dbReference type="ARBA" id="ARBA00023004"/>
    </source>
</evidence>
<keyword evidence="3" id="KW-0223">Dioxygenase</keyword>
<dbReference type="InterPro" id="IPR006620">
    <property type="entry name" value="Pro_4_hyd_alph"/>
</dbReference>
<dbReference type="GO" id="GO:0004656">
    <property type="term" value="F:procollagen-proline 4-dioxygenase activity"/>
    <property type="evidence" value="ECO:0007669"/>
    <property type="project" value="TreeGrafter"/>
</dbReference>
<evidence type="ECO:0000256" key="4">
    <source>
        <dbReference type="ARBA" id="ARBA00023002"/>
    </source>
</evidence>
<dbReference type="GO" id="GO:0005506">
    <property type="term" value="F:iron ion binding"/>
    <property type="evidence" value="ECO:0007669"/>
    <property type="project" value="InterPro"/>
</dbReference>
<feature type="domain" description="Fe2OG dioxygenase" evidence="7">
    <location>
        <begin position="178"/>
        <end position="283"/>
    </location>
</feature>
<dbReference type="InterPro" id="IPR005123">
    <property type="entry name" value="Oxoglu/Fe-dep_dioxygenase_dom"/>
</dbReference>
<organism evidence="8 9">
    <name type="scientific">Porphyridium purpureum</name>
    <name type="common">Red alga</name>
    <name type="synonym">Porphyridium cruentum</name>
    <dbReference type="NCBI Taxonomy" id="35688"/>
    <lineage>
        <taxon>Eukaryota</taxon>
        <taxon>Rhodophyta</taxon>
        <taxon>Bangiophyceae</taxon>
        <taxon>Porphyridiales</taxon>
        <taxon>Porphyridiaceae</taxon>
        <taxon>Porphyridium</taxon>
    </lineage>
</organism>
<dbReference type="Pfam" id="PF13640">
    <property type="entry name" value="2OG-FeII_Oxy_3"/>
    <property type="match status" value="1"/>
</dbReference>
<feature type="region of interest" description="Disordered" evidence="6">
    <location>
        <begin position="1"/>
        <end position="39"/>
    </location>
</feature>
<evidence type="ECO:0000256" key="2">
    <source>
        <dbReference type="ARBA" id="ARBA00022723"/>
    </source>
</evidence>
<proteinExistence type="predicted"/>
<evidence type="ECO:0000313" key="9">
    <source>
        <dbReference type="Proteomes" id="UP000324585"/>
    </source>
</evidence>
<evidence type="ECO:0000313" key="8">
    <source>
        <dbReference type="EMBL" id="KAA8498003.1"/>
    </source>
</evidence>
<dbReference type="PROSITE" id="PS51471">
    <property type="entry name" value="FE2OG_OXY"/>
    <property type="match status" value="1"/>
</dbReference>
<protein>
    <recommendedName>
        <fullName evidence="7">Fe2OG dioxygenase domain-containing protein</fullName>
    </recommendedName>
</protein>
<evidence type="ECO:0000256" key="1">
    <source>
        <dbReference type="ARBA" id="ARBA00001961"/>
    </source>
</evidence>
<dbReference type="GO" id="GO:0005783">
    <property type="term" value="C:endoplasmic reticulum"/>
    <property type="evidence" value="ECO:0007669"/>
    <property type="project" value="TreeGrafter"/>
</dbReference>
<reference evidence="9" key="1">
    <citation type="journal article" date="2019" name="Nat. Commun.">
        <title>Expansion of phycobilisome linker gene families in mesophilic red algae.</title>
        <authorList>
            <person name="Lee J."/>
            <person name="Kim D."/>
            <person name="Bhattacharya D."/>
            <person name="Yoon H.S."/>
        </authorList>
    </citation>
    <scope>NUCLEOTIDE SEQUENCE [LARGE SCALE GENOMIC DNA]</scope>
    <source>
        <strain evidence="9">CCMP 1328</strain>
    </source>
</reference>
<dbReference type="SMART" id="SM00702">
    <property type="entry name" value="P4Hc"/>
    <property type="match status" value="1"/>
</dbReference>
<evidence type="ECO:0000259" key="7">
    <source>
        <dbReference type="PROSITE" id="PS51471"/>
    </source>
</evidence>
<keyword evidence="9" id="KW-1185">Reference proteome</keyword>
<accession>A0A5J4Z555</accession>
<dbReference type="Gene3D" id="2.60.120.620">
    <property type="entry name" value="q2cbj1_9rhob like domain"/>
    <property type="match status" value="1"/>
</dbReference>
<name>A0A5J4Z555_PORPP</name>
<sequence>MGGNKGDKSRSRRNDGQSRSQDQDKLRHNGAEYSGTRDGTALSAWHPLRHERGVACKCSRAVVSISRLDPPDARSGECEYANSPHAYKKHVPCALRHMSMDALLCDGFLSPEETTAWEVYFSEQSKSQSMERCEQAGNIMYAERRQFRMQLDDPQLSRAIFERMQAFNLLPASINGRQVFGCTSNIRLYEYRPGDRFGRHIDESNLDAASGARSEYTALIYLSGDLKGGEIKFYGSRGQLVEAIVPQRGRLLLHGHGPERCLEHEAAPVVQGLRQVLRTDVLYL</sequence>
<evidence type="ECO:0000256" key="6">
    <source>
        <dbReference type="SAM" id="MobiDB-lite"/>
    </source>
</evidence>